<gene>
    <name evidence="1" type="ordered locus">TERTU_4190</name>
</gene>
<dbReference type="STRING" id="377629.TERTU_4190"/>
<evidence type="ECO:0000313" key="1">
    <source>
        <dbReference type="EMBL" id="ACR10763.1"/>
    </source>
</evidence>
<dbReference type="HOGENOM" id="CLU_2774537_0_0_6"/>
<organism evidence="1 2">
    <name type="scientific">Teredinibacter turnerae (strain ATCC 39867 / T7901)</name>
    <dbReference type="NCBI Taxonomy" id="377629"/>
    <lineage>
        <taxon>Bacteria</taxon>
        <taxon>Pseudomonadati</taxon>
        <taxon>Pseudomonadota</taxon>
        <taxon>Gammaproteobacteria</taxon>
        <taxon>Cellvibrionales</taxon>
        <taxon>Cellvibrionaceae</taxon>
        <taxon>Teredinibacter</taxon>
    </lineage>
</organism>
<dbReference type="AlphaFoldDB" id="C5BUM6"/>
<dbReference type="EMBL" id="CP001614">
    <property type="protein sequence ID" value="ACR10763.1"/>
    <property type="molecule type" value="Genomic_DNA"/>
</dbReference>
<dbReference type="KEGG" id="ttu:TERTU_4190"/>
<sequence length="69" mass="7863">MGASIQSTGERFGGPLTRVARKIYESKGADYVKLKHPRFSSYDELRIIVSRLYNIFEDFSKAVIEAYEG</sequence>
<protein>
    <submittedName>
        <fullName evidence="1">Uncharacterized protein</fullName>
    </submittedName>
</protein>
<name>C5BUM6_TERTT</name>
<evidence type="ECO:0000313" key="2">
    <source>
        <dbReference type="Proteomes" id="UP000009080"/>
    </source>
</evidence>
<dbReference type="Proteomes" id="UP000009080">
    <property type="component" value="Chromosome"/>
</dbReference>
<reference evidence="1 2" key="1">
    <citation type="journal article" date="2009" name="PLoS ONE">
        <title>The complete genome of Teredinibacter turnerae T7901: an intracellular endosymbiont of marine wood-boring bivalves (shipworms).</title>
        <authorList>
            <person name="Yang J.C."/>
            <person name="Madupu R."/>
            <person name="Durkin A.S."/>
            <person name="Ekborg N.A."/>
            <person name="Pedamallu C.S."/>
            <person name="Hostetler J.B."/>
            <person name="Radune D."/>
            <person name="Toms B.S."/>
            <person name="Henrissat B."/>
            <person name="Coutinho P.M."/>
            <person name="Schwarz S."/>
            <person name="Field L."/>
            <person name="Trindade-Silva A.E."/>
            <person name="Soares C.A.G."/>
            <person name="Elshahawi S."/>
            <person name="Hanora A."/>
            <person name="Schmidt E.W."/>
            <person name="Haygood M.G."/>
            <person name="Posfai J."/>
            <person name="Benner J."/>
            <person name="Madinger C."/>
            <person name="Nove J."/>
            <person name="Anton B."/>
            <person name="Chaudhary K."/>
            <person name="Foster J."/>
            <person name="Holman A."/>
            <person name="Kumar S."/>
            <person name="Lessard P.A."/>
            <person name="Luyten Y.A."/>
            <person name="Slatko B."/>
            <person name="Wood N."/>
            <person name="Wu B."/>
            <person name="Teplitski M."/>
            <person name="Mougous J.D."/>
            <person name="Ward N."/>
            <person name="Eisen J.A."/>
            <person name="Badger J.H."/>
            <person name="Distel D.L."/>
        </authorList>
    </citation>
    <scope>NUCLEOTIDE SEQUENCE [LARGE SCALE GENOMIC DNA]</scope>
    <source>
        <strain evidence="2">ATCC 39867 / T7901</strain>
    </source>
</reference>
<proteinExistence type="predicted"/>
<accession>C5BUM6</accession>
<keyword evidence="2" id="KW-1185">Reference proteome</keyword>